<evidence type="ECO:0000313" key="1">
    <source>
        <dbReference type="EMBL" id="XCI77979.1"/>
    </source>
</evidence>
<accession>A0AAU8HZ60</accession>
<dbReference type="EMBL" id="PP895363">
    <property type="protein sequence ID" value="XCI77979.1"/>
    <property type="molecule type" value="Genomic_DNA"/>
</dbReference>
<proteinExistence type="predicted"/>
<name>A0AAU8HZ60_9CAUD</name>
<protein>
    <submittedName>
        <fullName evidence="1">Uncharacterized protein</fullName>
    </submittedName>
</protein>
<reference evidence="1" key="1">
    <citation type="submission" date="2024-06" db="EMBL/GenBank/DDBJ databases">
        <title>High activity and specificity of bacteriophage cocktails against carbapenem-resistant Klebsiella pneumoniae belonging to high-risk clones CG258 and ST307.</title>
        <authorList>
            <person name="Jimenez Quiceno J."/>
            <person name="Salazar Ospina L."/>
            <person name="Tellez Carrasquilla S."/>
        </authorList>
    </citation>
    <scope>NUCLEOTIDE SEQUENCE</scope>
</reference>
<sequence>MTLYRNKYNLRYYRVRRGGVSYSKDGIIWWPSTFTERNLSDNPNIFEVVEAPTVTLENK</sequence>
<organism evidence="1">
    <name type="scientific">Klebsiella phage FKP3</name>
    <dbReference type="NCBI Taxonomy" id="3231233"/>
    <lineage>
        <taxon>Viruses</taxon>
        <taxon>Duplodnaviria</taxon>
        <taxon>Heunggongvirae</taxon>
        <taxon>Uroviricota</taxon>
        <taxon>Caudoviricetes</taxon>
        <taxon>Stephanstirmvirinae</taxon>
        <taxon>Justusliebigvirus</taxon>
    </lineage>
</organism>